<reference evidence="2" key="1">
    <citation type="submission" date="2014-09" db="EMBL/GenBank/DDBJ databases">
        <authorList>
            <person name="Magalhaes I.L.F."/>
            <person name="Oliveira U."/>
            <person name="Santos F.R."/>
            <person name="Vidigal T.H.D.A."/>
            <person name="Brescovit A.D."/>
            <person name="Santos A.J."/>
        </authorList>
    </citation>
    <scope>NUCLEOTIDE SEQUENCE</scope>
    <source>
        <tissue evidence="2">Shoot tissue taken approximately 20 cm above the soil surface</tissue>
    </source>
</reference>
<accession>A0A0A8ZQX4</accession>
<evidence type="ECO:0000313" key="2">
    <source>
        <dbReference type="EMBL" id="JAD39130.1"/>
    </source>
</evidence>
<sequence length="86" mass="9309">MLAPRADMGTAPNYHCFLNKHATAYPLSASPSSIAWPWSTRSWWPTRSASPCSGGRSGPPTPGSLRTGTSPASFYLFLDVLIYAFD</sequence>
<proteinExistence type="predicted"/>
<organism evidence="2">
    <name type="scientific">Arundo donax</name>
    <name type="common">Giant reed</name>
    <name type="synonym">Donax arundinaceus</name>
    <dbReference type="NCBI Taxonomy" id="35708"/>
    <lineage>
        <taxon>Eukaryota</taxon>
        <taxon>Viridiplantae</taxon>
        <taxon>Streptophyta</taxon>
        <taxon>Embryophyta</taxon>
        <taxon>Tracheophyta</taxon>
        <taxon>Spermatophyta</taxon>
        <taxon>Magnoliopsida</taxon>
        <taxon>Liliopsida</taxon>
        <taxon>Poales</taxon>
        <taxon>Poaceae</taxon>
        <taxon>PACMAD clade</taxon>
        <taxon>Arundinoideae</taxon>
        <taxon>Arundineae</taxon>
        <taxon>Arundo</taxon>
    </lineage>
</organism>
<feature type="region of interest" description="Disordered" evidence="1">
    <location>
        <begin position="46"/>
        <end position="70"/>
    </location>
</feature>
<name>A0A0A8ZQX4_ARUDO</name>
<protein>
    <submittedName>
        <fullName evidence="2">Uncharacterized protein</fullName>
    </submittedName>
</protein>
<evidence type="ECO:0000256" key="1">
    <source>
        <dbReference type="SAM" id="MobiDB-lite"/>
    </source>
</evidence>
<dbReference type="AlphaFoldDB" id="A0A0A8ZQX4"/>
<dbReference type="EMBL" id="GBRH01258765">
    <property type="protein sequence ID" value="JAD39130.1"/>
    <property type="molecule type" value="Transcribed_RNA"/>
</dbReference>
<reference evidence="2" key="2">
    <citation type="journal article" date="2015" name="Data Brief">
        <title>Shoot transcriptome of the giant reed, Arundo donax.</title>
        <authorList>
            <person name="Barrero R.A."/>
            <person name="Guerrero F.D."/>
            <person name="Moolhuijzen P."/>
            <person name="Goolsby J.A."/>
            <person name="Tidwell J."/>
            <person name="Bellgard S.E."/>
            <person name="Bellgard M.I."/>
        </authorList>
    </citation>
    <scope>NUCLEOTIDE SEQUENCE</scope>
    <source>
        <tissue evidence="2">Shoot tissue taken approximately 20 cm above the soil surface</tissue>
    </source>
</reference>